<dbReference type="GO" id="GO:0005634">
    <property type="term" value="C:nucleus"/>
    <property type="evidence" value="ECO:0007669"/>
    <property type="project" value="TreeGrafter"/>
</dbReference>
<dbReference type="GO" id="GO:0007264">
    <property type="term" value="P:small GTPase-mediated signal transduction"/>
    <property type="evidence" value="ECO:0007669"/>
    <property type="project" value="InterPro"/>
</dbReference>
<accession>A0A9C7PZ80</accession>
<dbReference type="InterPro" id="IPR036188">
    <property type="entry name" value="FAD/NAD-bd_sf"/>
</dbReference>
<dbReference type="InterPro" id="IPR018203">
    <property type="entry name" value="GDP_dissociation_inhibitor"/>
</dbReference>
<dbReference type="PRINTS" id="PR00891">
    <property type="entry name" value="RABGDIREP"/>
</dbReference>
<dbReference type="PANTHER" id="PTHR11787">
    <property type="entry name" value="RAB GDP-DISSOCIATION INHIBITOR"/>
    <property type="match status" value="1"/>
</dbReference>
<comment type="caution">
    <text evidence="2">The sequence shown here is derived from an EMBL/GenBank/DDBJ whole genome shotgun (WGS) entry which is preliminary data.</text>
</comment>
<gene>
    <name evidence="2" type="ORF">GpartN1_g4013.t1</name>
</gene>
<dbReference type="Gene3D" id="1.10.405.10">
    <property type="entry name" value="Guanine Nucleotide Dissociation Inhibitor, domain 1"/>
    <property type="match status" value="1"/>
</dbReference>
<comment type="similarity">
    <text evidence="1">Belongs to the Rab GDI family.</text>
</comment>
<dbReference type="Proteomes" id="UP001061958">
    <property type="component" value="Unassembled WGS sequence"/>
</dbReference>
<dbReference type="AlphaFoldDB" id="A0A9C7PZ80"/>
<name>A0A9C7PZ80_9RHOD</name>
<dbReference type="Gene3D" id="3.30.519.10">
    <property type="entry name" value="Guanine Nucleotide Dissociation Inhibitor, domain 2"/>
    <property type="match status" value="1"/>
</dbReference>
<dbReference type="Gene3D" id="3.50.50.60">
    <property type="entry name" value="FAD/NAD(P)-binding domain"/>
    <property type="match status" value="1"/>
</dbReference>
<organism evidence="2 3">
    <name type="scientific">Galdieria partita</name>
    <dbReference type="NCBI Taxonomy" id="83374"/>
    <lineage>
        <taxon>Eukaryota</taxon>
        <taxon>Rhodophyta</taxon>
        <taxon>Bangiophyceae</taxon>
        <taxon>Galdieriales</taxon>
        <taxon>Galdieriaceae</taxon>
        <taxon>Galdieria</taxon>
    </lineage>
</organism>
<dbReference type="GO" id="GO:0005829">
    <property type="term" value="C:cytosol"/>
    <property type="evidence" value="ECO:0007669"/>
    <property type="project" value="TreeGrafter"/>
</dbReference>
<evidence type="ECO:0000313" key="3">
    <source>
        <dbReference type="Proteomes" id="UP001061958"/>
    </source>
</evidence>
<proteinExistence type="inferred from homology"/>
<dbReference type="SUPFAM" id="SSF51905">
    <property type="entry name" value="FAD/NAD(P)-binding domain"/>
    <property type="match status" value="1"/>
</dbReference>
<dbReference type="GO" id="GO:0005968">
    <property type="term" value="C:Rab-protein geranylgeranyltransferase complex"/>
    <property type="evidence" value="ECO:0007669"/>
    <property type="project" value="TreeGrafter"/>
</dbReference>
<dbReference type="GO" id="GO:0005092">
    <property type="term" value="F:GDP-dissociation inhibitor activity"/>
    <property type="evidence" value="ECO:0007669"/>
    <property type="project" value="InterPro"/>
</dbReference>
<evidence type="ECO:0000313" key="2">
    <source>
        <dbReference type="EMBL" id="GJQ12222.1"/>
    </source>
</evidence>
<dbReference type="Pfam" id="PF00996">
    <property type="entry name" value="GDI"/>
    <property type="match status" value="2"/>
</dbReference>
<reference evidence="2" key="2">
    <citation type="submission" date="2022-01" db="EMBL/GenBank/DDBJ databases">
        <authorList>
            <person name="Hirooka S."/>
            <person name="Miyagishima S.Y."/>
        </authorList>
    </citation>
    <scope>NUCLEOTIDE SEQUENCE</scope>
    <source>
        <strain evidence="2">NBRC 102759</strain>
    </source>
</reference>
<sequence>METDLKDAYFDIVVVGTGLPESVLAALLASSGKSILHIDSRPFYGGDWATLSLSKLKRFFSSSYLSENGTSEAKKAPTELEHTIRRKWQFQQYTDITLLPVKENSSFSDVQIVDHCSEDWLDRTQIDLTPQIILGSGEAVNMLVHSQAASYLEFRGVDEILWLDESGEPQKVPTSRNDIFRSTLLTPVEKRIFMKFLKTCAAYEQSLVQYEGHDGGLLSAGQVVSSYEEAEREQIQKWCECFHCVDDWLDQLHFTDRLKRYLFALLDCCGEKYESCAVATAVKRISQYCCAVQRFRISSGFLYSKYGTGDICEALCRRCAVHGGVYILNRQLAYLICDSSLQVIGLVTDHGDIIRCSVVVGSSNWEVDYTDSSCMRRLPTEKGRWKLYMVLDRPLVLPGRGVCVFTIQVVDTSLSNECYLVEGLQIEQQVDSLHTVYVLYLLCDDIEHGKIAVMHALKQLMHPVTMDSEVAHRSSDLSQLSKHFRGLKYACIGYCRDWEPGIQLGHYYSCYLEKDIHSIQTRVDQVYPFYENIMREWDS</sequence>
<reference evidence="2" key="1">
    <citation type="journal article" date="2022" name="Proc. Natl. Acad. Sci. U.S.A.">
        <title>Life cycle and functional genomics of the unicellular red alga Galdieria for elucidating algal and plant evolution and industrial use.</title>
        <authorList>
            <person name="Hirooka S."/>
            <person name="Itabashi T."/>
            <person name="Ichinose T.M."/>
            <person name="Onuma R."/>
            <person name="Fujiwara T."/>
            <person name="Yamashita S."/>
            <person name="Jong L.W."/>
            <person name="Tomita R."/>
            <person name="Iwane A.H."/>
            <person name="Miyagishima S.Y."/>
        </authorList>
    </citation>
    <scope>NUCLEOTIDE SEQUENCE</scope>
    <source>
        <strain evidence="2">NBRC 102759</strain>
    </source>
</reference>
<evidence type="ECO:0008006" key="4">
    <source>
        <dbReference type="Google" id="ProtNLM"/>
    </source>
</evidence>
<keyword evidence="3" id="KW-1185">Reference proteome</keyword>
<protein>
    <recommendedName>
        <fullName evidence="4">Rab proteins geranylgeranyltransferase component</fullName>
    </recommendedName>
</protein>
<dbReference type="OrthoDB" id="5634at2759"/>
<dbReference type="EMBL" id="BQMJ01000031">
    <property type="protein sequence ID" value="GJQ12222.1"/>
    <property type="molecule type" value="Genomic_DNA"/>
</dbReference>
<dbReference type="PANTHER" id="PTHR11787:SF4">
    <property type="entry name" value="CHM, RAB ESCORT PROTEIN 1"/>
    <property type="match status" value="1"/>
</dbReference>
<dbReference type="GO" id="GO:0016192">
    <property type="term" value="P:vesicle-mediated transport"/>
    <property type="evidence" value="ECO:0007669"/>
    <property type="project" value="TreeGrafter"/>
</dbReference>
<evidence type="ECO:0000256" key="1">
    <source>
        <dbReference type="ARBA" id="ARBA00005593"/>
    </source>
</evidence>